<sequence length="95" mass="10907">MYAYRLCDVNYNLKNRKSNVMGGRGSLWLSEGAILIKVNGSWIRLPKAHIVGAAMERKILKIFLRNKVSVEVNSKNDYIIHALYHYIEGAVWKKA</sequence>
<protein>
    <submittedName>
        <fullName evidence="1">Uncharacterized protein</fullName>
    </submittedName>
</protein>
<name>Q3SA57_9EURY</name>
<evidence type="ECO:0000313" key="1">
    <source>
        <dbReference type="EMBL" id="AAZ32525.1"/>
    </source>
</evidence>
<proteinExistence type="predicted"/>
<accession>Q3SA57</accession>
<organism evidence="1">
    <name type="scientific">uncultured euryarchaeote Alv-FOS4</name>
    <dbReference type="NCBI Taxonomy" id="337893"/>
    <lineage>
        <taxon>Archaea</taxon>
        <taxon>Methanobacteriati</taxon>
        <taxon>Methanobacteriota</taxon>
        <taxon>environmental samples</taxon>
    </lineage>
</organism>
<reference evidence="1" key="1">
    <citation type="submission" date="2005-07" db="EMBL/GenBank/DDBJ databases">
        <title>A hyperthermophilic lifestyle for uncultured Archaea of the DHVE2 lineage: evidence from environmental genomics.</title>
        <authorList>
            <person name="Moussard H."/>
            <person name="Hennecke G."/>
            <person name="Moreira D."/>
            <person name="Jouffe V."/>
            <person name="Lopez-Garcia P."/>
            <person name="Jeanthon C."/>
        </authorList>
    </citation>
    <scope>NUCLEOTIDE SEQUENCE</scope>
</reference>
<dbReference type="AlphaFoldDB" id="Q3SA57"/>
<dbReference type="EMBL" id="DQ118404">
    <property type="protein sequence ID" value="AAZ32525.1"/>
    <property type="molecule type" value="Genomic_DNA"/>
</dbReference>